<keyword evidence="1" id="KW-0732">Signal</keyword>
<evidence type="ECO:0000256" key="1">
    <source>
        <dbReference type="SAM" id="SignalP"/>
    </source>
</evidence>
<dbReference type="AlphaFoldDB" id="A0A0N0NQM5"/>
<dbReference type="OrthoDB" id="4509278at2759"/>
<feature type="chain" id="PRO_5005856829" evidence="1">
    <location>
        <begin position="20"/>
        <end position="126"/>
    </location>
</feature>
<feature type="signal peptide" evidence="1">
    <location>
        <begin position="1"/>
        <end position="19"/>
    </location>
</feature>
<organism evidence="2 3">
    <name type="scientific">Cyphellophora attinorum</name>
    <dbReference type="NCBI Taxonomy" id="1664694"/>
    <lineage>
        <taxon>Eukaryota</taxon>
        <taxon>Fungi</taxon>
        <taxon>Dikarya</taxon>
        <taxon>Ascomycota</taxon>
        <taxon>Pezizomycotina</taxon>
        <taxon>Eurotiomycetes</taxon>
        <taxon>Chaetothyriomycetidae</taxon>
        <taxon>Chaetothyriales</taxon>
        <taxon>Cyphellophoraceae</taxon>
        <taxon>Cyphellophora</taxon>
    </lineage>
</organism>
<keyword evidence="3" id="KW-1185">Reference proteome</keyword>
<gene>
    <name evidence="2" type="ORF">AB675_6282</name>
</gene>
<accession>A0A0N0NQM5</accession>
<dbReference type="Proteomes" id="UP000038010">
    <property type="component" value="Unassembled WGS sequence"/>
</dbReference>
<protein>
    <submittedName>
        <fullName evidence="2">Uncharacterized protein</fullName>
    </submittedName>
</protein>
<evidence type="ECO:0000313" key="3">
    <source>
        <dbReference type="Proteomes" id="UP000038010"/>
    </source>
</evidence>
<sequence>MYKSFSIISVAALASLASATDPWEGSKAAYQAPPSITVDFQGAPAEVAHYVRSIPANGQPFYTNDPLSISHIVSDGSVPCTFYGVDGLVLPKSTPGLIDVGPPQTITYAVCGYAPGSGYKAKRFEA</sequence>
<dbReference type="RefSeq" id="XP_018003842.1">
    <property type="nucleotide sequence ID" value="XM_018146561.1"/>
</dbReference>
<evidence type="ECO:0000313" key="2">
    <source>
        <dbReference type="EMBL" id="KPI43879.1"/>
    </source>
</evidence>
<reference evidence="2 3" key="1">
    <citation type="submission" date="2015-06" db="EMBL/GenBank/DDBJ databases">
        <title>Draft genome of the ant-associated black yeast Phialophora attae CBS 131958.</title>
        <authorList>
            <person name="Moreno L.F."/>
            <person name="Stielow B.J."/>
            <person name="de Hoog S."/>
            <person name="Vicente V.A."/>
            <person name="Weiss V.A."/>
            <person name="de Vries M."/>
            <person name="Cruz L.M."/>
            <person name="Souza E.M."/>
        </authorList>
    </citation>
    <scope>NUCLEOTIDE SEQUENCE [LARGE SCALE GENOMIC DNA]</scope>
    <source>
        <strain evidence="2 3">CBS 131958</strain>
    </source>
</reference>
<name>A0A0N0NQM5_9EURO</name>
<dbReference type="EMBL" id="LFJN01000004">
    <property type="protein sequence ID" value="KPI43879.1"/>
    <property type="molecule type" value="Genomic_DNA"/>
</dbReference>
<dbReference type="GeneID" id="28738441"/>
<comment type="caution">
    <text evidence="2">The sequence shown here is derived from an EMBL/GenBank/DDBJ whole genome shotgun (WGS) entry which is preliminary data.</text>
</comment>
<proteinExistence type="predicted"/>
<dbReference type="VEuPathDB" id="FungiDB:AB675_6282"/>